<reference evidence="1 2" key="1">
    <citation type="submission" date="2022-07" db="EMBL/GenBank/DDBJ databases">
        <title>Methylomonas rivi sp. nov., Methylomonas rosea sp. nov., Methylomonas aureus sp. nov. and Methylomonas subterranea sp. nov., four novel methanotrophs isolated from a freshwater creek and the deep terrestrial subsurface.</title>
        <authorList>
            <person name="Abin C."/>
            <person name="Sankaranarayanan K."/>
            <person name="Garner C."/>
            <person name="Sindelar R."/>
            <person name="Kotary K."/>
            <person name="Garner R."/>
            <person name="Barclay S."/>
            <person name="Lawson P."/>
            <person name="Krumholz L."/>
        </authorList>
    </citation>
    <scope>NUCLEOTIDE SEQUENCE [LARGE SCALE GENOMIC DNA]</scope>
    <source>
        <strain evidence="1 2">SURF-2</strain>
    </source>
</reference>
<dbReference type="Proteomes" id="UP001524499">
    <property type="component" value="Unassembled WGS sequence"/>
</dbReference>
<name>A0ABT1TK59_9GAMM</name>
<evidence type="ECO:0000313" key="2">
    <source>
        <dbReference type="Proteomes" id="UP001524499"/>
    </source>
</evidence>
<accession>A0ABT1TK59</accession>
<evidence type="ECO:0000313" key="1">
    <source>
        <dbReference type="EMBL" id="MCQ8105467.1"/>
    </source>
</evidence>
<dbReference type="RefSeq" id="WP_256603441.1">
    <property type="nucleotide sequence ID" value="NZ_JANIBJ010000030.1"/>
</dbReference>
<proteinExistence type="predicted"/>
<dbReference type="EMBL" id="JANIBJ010000030">
    <property type="protein sequence ID" value="MCQ8105467.1"/>
    <property type="molecule type" value="Genomic_DNA"/>
</dbReference>
<comment type="caution">
    <text evidence="1">The sequence shown here is derived from an EMBL/GenBank/DDBJ whole genome shotgun (WGS) entry which is preliminary data.</text>
</comment>
<keyword evidence="2" id="KW-1185">Reference proteome</keyword>
<organism evidence="1 2">
    <name type="scientific">Methylomonas subterranea</name>
    <dbReference type="NCBI Taxonomy" id="2952225"/>
    <lineage>
        <taxon>Bacteria</taxon>
        <taxon>Pseudomonadati</taxon>
        <taxon>Pseudomonadota</taxon>
        <taxon>Gammaproteobacteria</taxon>
        <taxon>Methylococcales</taxon>
        <taxon>Methylococcaceae</taxon>
        <taxon>Methylomonas</taxon>
    </lineage>
</organism>
<protein>
    <submittedName>
        <fullName evidence="1">Uncharacterized protein</fullName>
    </submittedName>
</protein>
<sequence length="73" mass="7744">MTVQLELPEQFADCAEAEIIVLPLSQKSDADISEPSDGLPAAGASFSKRWLGKFALTAEEDAAKTDYVPGSQS</sequence>
<gene>
    <name evidence="1" type="ORF">NP590_15240</name>
</gene>